<evidence type="ECO:0008006" key="3">
    <source>
        <dbReference type="Google" id="ProtNLM"/>
    </source>
</evidence>
<organism evidence="1 2">
    <name type="scientific">Lithohypha guttulata</name>
    <dbReference type="NCBI Taxonomy" id="1690604"/>
    <lineage>
        <taxon>Eukaryota</taxon>
        <taxon>Fungi</taxon>
        <taxon>Dikarya</taxon>
        <taxon>Ascomycota</taxon>
        <taxon>Pezizomycotina</taxon>
        <taxon>Eurotiomycetes</taxon>
        <taxon>Chaetothyriomycetidae</taxon>
        <taxon>Chaetothyriales</taxon>
        <taxon>Trichomeriaceae</taxon>
        <taxon>Lithohypha</taxon>
    </lineage>
</organism>
<keyword evidence="2" id="KW-1185">Reference proteome</keyword>
<dbReference type="PANTHER" id="PTHR42791">
    <property type="entry name" value="GNAT FAMILY ACETYLTRANSFERASE"/>
    <property type="match status" value="1"/>
</dbReference>
<sequence length="242" mass="27382">MTHPAPLQVNHIDLNDEPSLTRFLNGIAAAFTNTHLSRAFITEIDNTPPPYPSPTINTSRLRRHLSPGITDGARSGAELVEAGNFSALAVWETTTYRGVPFSETMRDVGPIRDEWRRKIRELKERYIGMERKEEDGTEGFKPFYHLGFLCRNPEEVNVQGAISAVVRLWLRRAEEERVPVWLEATYERAVEVYEHFGFRLVEVVTVGEGARNAEGWPEEGGAGVNGYAMLYDAHLRVNQNNT</sequence>
<comment type="caution">
    <text evidence="1">The sequence shown here is derived from an EMBL/GenBank/DDBJ whole genome shotgun (WGS) entry which is preliminary data.</text>
</comment>
<proteinExistence type="predicted"/>
<dbReference type="AlphaFoldDB" id="A0AAN7Y7Z5"/>
<dbReference type="Proteomes" id="UP001309876">
    <property type="component" value="Unassembled WGS sequence"/>
</dbReference>
<name>A0AAN7Y7Z5_9EURO</name>
<dbReference type="EMBL" id="JAVRRJ010000002">
    <property type="protein sequence ID" value="KAK5088558.1"/>
    <property type="molecule type" value="Genomic_DNA"/>
</dbReference>
<dbReference type="PANTHER" id="PTHR42791:SF1">
    <property type="entry name" value="N-ACETYLTRANSFERASE DOMAIN-CONTAINING PROTEIN"/>
    <property type="match status" value="1"/>
</dbReference>
<protein>
    <recommendedName>
        <fullName evidence="3">N-acetyltransferase domain-containing protein</fullName>
    </recommendedName>
</protein>
<dbReference type="InterPro" id="IPR052523">
    <property type="entry name" value="Trichothecene_AcTrans"/>
</dbReference>
<dbReference type="Gene3D" id="3.40.630.30">
    <property type="match status" value="1"/>
</dbReference>
<gene>
    <name evidence="1" type="ORF">LTR05_002778</name>
</gene>
<accession>A0AAN7Y7Z5</accession>
<evidence type="ECO:0000313" key="2">
    <source>
        <dbReference type="Proteomes" id="UP001309876"/>
    </source>
</evidence>
<evidence type="ECO:0000313" key="1">
    <source>
        <dbReference type="EMBL" id="KAK5088558.1"/>
    </source>
</evidence>
<reference evidence="1 2" key="1">
    <citation type="submission" date="2023-08" db="EMBL/GenBank/DDBJ databases">
        <title>Black Yeasts Isolated from many extreme environments.</title>
        <authorList>
            <person name="Coleine C."/>
            <person name="Stajich J.E."/>
            <person name="Selbmann L."/>
        </authorList>
    </citation>
    <scope>NUCLEOTIDE SEQUENCE [LARGE SCALE GENOMIC DNA]</scope>
    <source>
        <strain evidence="1 2">CCFEE 5910</strain>
    </source>
</reference>